<dbReference type="EMBL" id="FUYH01000015">
    <property type="protein sequence ID" value="SKA93903.1"/>
    <property type="molecule type" value="Genomic_DNA"/>
</dbReference>
<evidence type="ECO:0000313" key="2">
    <source>
        <dbReference type="Proteomes" id="UP000190105"/>
    </source>
</evidence>
<dbReference type="RefSeq" id="WP_078697007.1">
    <property type="nucleotide sequence ID" value="NZ_FUYH01000015.1"/>
</dbReference>
<dbReference type="Proteomes" id="UP000190105">
    <property type="component" value="Unassembled WGS sequence"/>
</dbReference>
<protein>
    <submittedName>
        <fullName evidence="1">Uncharacterized protein</fullName>
    </submittedName>
</protein>
<organism evidence="1 2">
    <name type="scientific">Caloramator quimbayensis</name>
    <dbReference type="NCBI Taxonomy" id="1147123"/>
    <lineage>
        <taxon>Bacteria</taxon>
        <taxon>Bacillati</taxon>
        <taxon>Bacillota</taxon>
        <taxon>Clostridia</taxon>
        <taxon>Eubacteriales</taxon>
        <taxon>Clostridiaceae</taxon>
        <taxon>Caloramator</taxon>
    </lineage>
</organism>
<keyword evidence="2" id="KW-1185">Reference proteome</keyword>
<dbReference type="OrthoDB" id="1925648at2"/>
<reference evidence="2" key="1">
    <citation type="submission" date="2017-02" db="EMBL/GenBank/DDBJ databases">
        <authorList>
            <person name="Varghese N."/>
            <person name="Submissions S."/>
        </authorList>
    </citation>
    <scope>NUCLEOTIDE SEQUENCE [LARGE SCALE GENOMIC DNA]</scope>
    <source>
        <strain evidence="2">USBA 833</strain>
    </source>
</reference>
<dbReference type="STRING" id="1147123.SAMN05443428_11512"/>
<proteinExistence type="predicted"/>
<name>A0A1T4XWW9_9CLOT</name>
<sequence>MHKKIALTLIFIIILTLANKQIIMSNALLKNDSKEETKISSESFLNKSSVQITTDMDKTLSNYLTYSSILNFPVTVLNPKEANIYVTPADKNYTVKIIGDNGYERTAIKSSDKDGERYCWLPDKVGIFKIVVMKGNDVLSQRKVYVNNVNNKYLQLEYIQVDTQNPSNIAIKTKVSDLPNIEDKLYKNKIFKFVVGEKDMWYKTIKNYGDIVQEEKSRCNNKSIYKVDENEGNFKFNSGIYHVGVFAKSPSSIEYEDTKFTFYKKQGLNNISLKIEATPVEGELNKYKFKILVTSPETLDTSNLEYAFLLWDEHGMTKLRDYSENNELEAPFKAYGAGRYVIYGRVRQKPSSPEQNLPNSYEAEASYVLDIKSQNNVEIKDAKITVCEAKNGLGNNGYIYHELKNGKVKSHEMNYIIITAQSNNNATLYYKAYVSHDNYFYSLCDYTTNNIIPFYPKKDSGEYKITVLVKDAYSNSDNDRKVLSVSVEK</sequence>
<gene>
    <name evidence="1" type="ORF">SAMN05443428_11512</name>
</gene>
<accession>A0A1T4XWW9</accession>
<dbReference type="AlphaFoldDB" id="A0A1T4XWW9"/>
<evidence type="ECO:0000313" key="1">
    <source>
        <dbReference type="EMBL" id="SKA93903.1"/>
    </source>
</evidence>